<gene>
    <name evidence="2" type="ORF">NCTC10894_00612</name>
</gene>
<accession>A0AAJ5D4H4</accession>
<name>A0AAJ5D4H4_9RALS</name>
<dbReference type="EMBL" id="UGVE01000001">
    <property type="protein sequence ID" value="SUD96279.1"/>
    <property type="molecule type" value="Genomic_DNA"/>
</dbReference>
<sequence>MSLDNVPEDFPQPSFPIGTQSAQHPFDATLSWRGYVAWVTTEERYDRWAFCEALAKQLLPFAQDEAAKFPGNSAEDALGQVWVAIARMGWVSLAELDWLILRIKALLQW</sequence>
<proteinExistence type="predicted"/>
<organism evidence="2 3">
    <name type="scientific">Ralstonia mannitolilytica</name>
    <dbReference type="NCBI Taxonomy" id="105219"/>
    <lineage>
        <taxon>Bacteria</taxon>
        <taxon>Pseudomonadati</taxon>
        <taxon>Pseudomonadota</taxon>
        <taxon>Betaproteobacteria</taxon>
        <taxon>Burkholderiales</taxon>
        <taxon>Burkholderiaceae</taxon>
        <taxon>Ralstonia</taxon>
    </lineage>
</organism>
<reference evidence="2 3" key="1">
    <citation type="submission" date="2018-06" db="EMBL/GenBank/DDBJ databases">
        <authorList>
            <consortium name="Pathogen Informatics"/>
            <person name="Doyle S."/>
        </authorList>
    </citation>
    <scope>NUCLEOTIDE SEQUENCE [LARGE SCALE GENOMIC DNA]</scope>
    <source>
        <strain evidence="2 3">NCTC10894</strain>
    </source>
</reference>
<evidence type="ECO:0000313" key="3">
    <source>
        <dbReference type="Proteomes" id="UP000255008"/>
    </source>
</evidence>
<dbReference type="Proteomes" id="UP000255008">
    <property type="component" value="Unassembled WGS sequence"/>
</dbReference>
<protein>
    <submittedName>
        <fullName evidence="2">Uncharacterized protein</fullName>
    </submittedName>
</protein>
<evidence type="ECO:0000313" key="2">
    <source>
        <dbReference type="EMBL" id="SUD96279.1"/>
    </source>
</evidence>
<comment type="caution">
    <text evidence="2">The sequence shown here is derived from an EMBL/GenBank/DDBJ whole genome shotgun (WGS) entry which is preliminary data.</text>
</comment>
<evidence type="ECO:0000256" key="1">
    <source>
        <dbReference type="SAM" id="MobiDB-lite"/>
    </source>
</evidence>
<dbReference type="AlphaFoldDB" id="A0AAJ5D4H4"/>
<feature type="region of interest" description="Disordered" evidence="1">
    <location>
        <begin position="1"/>
        <end position="21"/>
    </location>
</feature>